<accession>A0A1Y3B299</accession>
<gene>
    <name evidence="1" type="ORF">BLA29_007061</name>
</gene>
<comment type="caution">
    <text evidence="1">The sequence shown here is derived from an EMBL/GenBank/DDBJ whole genome shotgun (WGS) entry which is preliminary data.</text>
</comment>
<reference evidence="1 2" key="1">
    <citation type="submission" date="2017-03" db="EMBL/GenBank/DDBJ databases">
        <title>Genome Survey of Euroglyphus maynei.</title>
        <authorList>
            <person name="Arlian L.G."/>
            <person name="Morgan M.S."/>
            <person name="Rider S.D."/>
        </authorList>
    </citation>
    <scope>NUCLEOTIDE SEQUENCE [LARGE SCALE GENOMIC DNA]</scope>
    <source>
        <strain evidence="1">Arlian Lab</strain>
        <tissue evidence="1">Whole body</tissue>
    </source>
</reference>
<protein>
    <submittedName>
        <fullName evidence="1">Uncharacterized protein</fullName>
    </submittedName>
</protein>
<dbReference type="Proteomes" id="UP000194236">
    <property type="component" value="Unassembled WGS sequence"/>
</dbReference>
<name>A0A1Y3B299_EURMA</name>
<dbReference type="AlphaFoldDB" id="A0A1Y3B299"/>
<keyword evidence="2" id="KW-1185">Reference proteome</keyword>
<sequence length="123" mass="14804">MKPLRYPLTSPYQVIPGSYRVTNDQYYGYNNNNNTYNVYSLYTKYLNNDNYYYGGKSCQQQTYDYGKQVTQYDLYQAFAYANNELKLRYQEYSNLSNYLDVDRKEIEGTMMELFVDLIIDFLM</sequence>
<proteinExistence type="predicted"/>
<dbReference type="EMBL" id="MUJZ01048289">
    <property type="protein sequence ID" value="OTF74184.1"/>
    <property type="molecule type" value="Genomic_DNA"/>
</dbReference>
<evidence type="ECO:0000313" key="1">
    <source>
        <dbReference type="EMBL" id="OTF74184.1"/>
    </source>
</evidence>
<evidence type="ECO:0000313" key="2">
    <source>
        <dbReference type="Proteomes" id="UP000194236"/>
    </source>
</evidence>
<organism evidence="1 2">
    <name type="scientific">Euroglyphus maynei</name>
    <name type="common">Mayne's house dust mite</name>
    <dbReference type="NCBI Taxonomy" id="6958"/>
    <lineage>
        <taxon>Eukaryota</taxon>
        <taxon>Metazoa</taxon>
        <taxon>Ecdysozoa</taxon>
        <taxon>Arthropoda</taxon>
        <taxon>Chelicerata</taxon>
        <taxon>Arachnida</taxon>
        <taxon>Acari</taxon>
        <taxon>Acariformes</taxon>
        <taxon>Sarcoptiformes</taxon>
        <taxon>Astigmata</taxon>
        <taxon>Psoroptidia</taxon>
        <taxon>Analgoidea</taxon>
        <taxon>Pyroglyphidae</taxon>
        <taxon>Pyroglyphinae</taxon>
        <taxon>Euroglyphus</taxon>
    </lineage>
</organism>